<dbReference type="HAMAP" id="MF_01808">
    <property type="entry name" value="Recomb_XerC_XerD"/>
    <property type="match status" value="1"/>
</dbReference>
<dbReference type="Gene3D" id="1.10.150.130">
    <property type="match status" value="1"/>
</dbReference>
<evidence type="ECO:0000313" key="13">
    <source>
        <dbReference type="EMBL" id="CCI83114.1"/>
    </source>
</evidence>
<evidence type="ECO:0000256" key="2">
    <source>
        <dbReference type="ARBA" id="ARBA00022490"/>
    </source>
</evidence>
<keyword evidence="7 9" id="KW-0233">DNA recombination</keyword>
<feature type="active site" evidence="9">
    <location>
        <position position="558"/>
    </location>
</feature>
<comment type="subcellular location">
    <subcellularLocation>
        <location evidence="1 9">Cytoplasm</location>
    </subcellularLocation>
</comment>
<dbReference type="Gene3D" id="1.10.443.10">
    <property type="entry name" value="Intergrase catalytic core"/>
    <property type="match status" value="1"/>
</dbReference>
<feature type="compositionally biased region" description="Basic residues" evidence="10">
    <location>
        <begin position="250"/>
        <end position="277"/>
    </location>
</feature>
<feature type="compositionally biased region" description="Basic residues" evidence="10">
    <location>
        <begin position="194"/>
        <end position="205"/>
    </location>
</feature>
<dbReference type="Pfam" id="PF02899">
    <property type="entry name" value="Phage_int_SAM_1"/>
    <property type="match status" value="1"/>
</dbReference>
<comment type="function">
    <text evidence="9">Site-specific tyrosine recombinase, which acts by catalyzing the cutting and rejoining of the recombining DNA molecules. The XerC-XerD complex is essential to convert dimers of the bacterial chromosome into monomers to permit their segregation at cell division. It also contributes to the segregational stability of plasmids.</text>
</comment>
<dbReference type="SUPFAM" id="SSF47823">
    <property type="entry name" value="lambda integrase-like, N-terminal domain"/>
    <property type="match status" value="1"/>
</dbReference>
<dbReference type="GO" id="GO:0009037">
    <property type="term" value="F:tyrosine-based site-specific recombinase activity"/>
    <property type="evidence" value="ECO:0007669"/>
    <property type="project" value="UniProtKB-UniRule"/>
</dbReference>
<keyword evidence="4 9" id="KW-0159">Chromosome partition</keyword>
<dbReference type="InterPro" id="IPR050090">
    <property type="entry name" value="Tyrosine_recombinase_XerCD"/>
</dbReference>
<name>I7LBH5_9CORY</name>
<feature type="region of interest" description="Disordered" evidence="10">
    <location>
        <begin position="484"/>
        <end position="514"/>
    </location>
</feature>
<feature type="domain" description="Core-binding (CB)" evidence="12">
    <location>
        <begin position="363"/>
        <end position="444"/>
    </location>
</feature>
<dbReference type="CDD" id="cd00798">
    <property type="entry name" value="INT_XerDC_C"/>
    <property type="match status" value="1"/>
</dbReference>
<dbReference type="PROSITE" id="PS51898">
    <property type="entry name" value="TYR_RECOMBINASE"/>
    <property type="match status" value="1"/>
</dbReference>
<dbReference type="InterPro" id="IPR004107">
    <property type="entry name" value="Integrase_SAM-like_N"/>
</dbReference>
<dbReference type="PANTHER" id="PTHR30349:SF77">
    <property type="entry name" value="TYROSINE RECOMBINASE XERC"/>
    <property type="match status" value="1"/>
</dbReference>
<dbReference type="InterPro" id="IPR013762">
    <property type="entry name" value="Integrase-like_cat_sf"/>
</dbReference>
<feature type="region of interest" description="Disordered" evidence="10">
    <location>
        <begin position="1"/>
        <end position="332"/>
    </location>
</feature>
<evidence type="ECO:0000256" key="9">
    <source>
        <dbReference type="HAMAP-Rule" id="MF_01808"/>
    </source>
</evidence>
<evidence type="ECO:0000256" key="8">
    <source>
        <dbReference type="ARBA" id="ARBA00023306"/>
    </source>
</evidence>
<dbReference type="SUPFAM" id="SSF56349">
    <property type="entry name" value="DNA breaking-rejoining enzymes"/>
    <property type="match status" value="1"/>
</dbReference>
<comment type="subunit">
    <text evidence="9">Forms a cyclic heterotetrameric complex composed of two molecules of XerC and two molecules of XerD.</text>
</comment>
<dbReference type="AlphaFoldDB" id="I7LBH5"/>
<feature type="compositionally biased region" description="Low complexity" evidence="10">
    <location>
        <begin position="72"/>
        <end position="83"/>
    </location>
</feature>
<dbReference type="EMBL" id="CAJZ01000048">
    <property type="protein sequence ID" value="CCI83114.1"/>
    <property type="molecule type" value="Genomic_DNA"/>
</dbReference>
<dbReference type="InterPro" id="IPR002104">
    <property type="entry name" value="Integrase_catalytic"/>
</dbReference>
<dbReference type="GO" id="GO:0005737">
    <property type="term" value="C:cytoplasm"/>
    <property type="evidence" value="ECO:0007669"/>
    <property type="project" value="UniProtKB-SubCell"/>
</dbReference>
<evidence type="ECO:0000256" key="1">
    <source>
        <dbReference type="ARBA" id="ARBA00004496"/>
    </source>
</evidence>
<dbReference type="PANTHER" id="PTHR30349">
    <property type="entry name" value="PHAGE INTEGRASE-RELATED"/>
    <property type="match status" value="1"/>
</dbReference>
<feature type="active site" evidence="9">
    <location>
        <position position="629"/>
    </location>
</feature>
<comment type="caution">
    <text evidence="13">The sequence shown here is derived from an EMBL/GenBank/DDBJ whole genome shotgun (WGS) entry which is preliminary data.</text>
</comment>
<dbReference type="GO" id="GO:0051301">
    <property type="term" value="P:cell division"/>
    <property type="evidence" value="ECO:0007669"/>
    <property type="project" value="UniProtKB-KW"/>
</dbReference>
<evidence type="ECO:0000259" key="12">
    <source>
        <dbReference type="PROSITE" id="PS51900"/>
    </source>
</evidence>
<protein>
    <recommendedName>
        <fullName evidence="9">Tyrosine recombinase XerC</fullName>
    </recommendedName>
</protein>
<accession>I7LBH5</accession>
<evidence type="ECO:0000256" key="6">
    <source>
        <dbReference type="ARBA" id="ARBA00023125"/>
    </source>
</evidence>
<evidence type="ECO:0000313" key="14">
    <source>
        <dbReference type="Proteomes" id="UP000011016"/>
    </source>
</evidence>
<dbReference type="GO" id="GO:0003677">
    <property type="term" value="F:DNA binding"/>
    <property type="evidence" value="ECO:0007669"/>
    <property type="project" value="UniProtKB-UniRule"/>
</dbReference>
<feature type="compositionally biased region" description="Basic residues" evidence="10">
    <location>
        <begin position="123"/>
        <end position="152"/>
    </location>
</feature>
<dbReference type="InterPro" id="IPR011010">
    <property type="entry name" value="DNA_brk_join_enz"/>
</dbReference>
<dbReference type="Pfam" id="PF00589">
    <property type="entry name" value="Phage_integrase"/>
    <property type="match status" value="1"/>
</dbReference>
<evidence type="ECO:0000256" key="3">
    <source>
        <dbReference type="ARBA" id="ARBA00022618"/>
    </source>
</evidence>
<evidence type="ECO:0000256" key="10">
    <source>
        <dbReference type="SAM" id="MobiDB-lite"/>
    </source>
</evidence>
<gene>
    <name evidence="9 13" type="primary">xerC</name>
    <name evidence="13" type="ORF">BN46_0366</name>
</gene>
<comment type="similarity">
    <text evidence="9">Belongs to the 'phage' integrase family. XerC subfamily.</text>
</comment>
<keyword evidence="3 9" id="KW-0132">Cell division</keyword>
<feature type="active site" evidence="9">
    <location>
        <position position="534"/>
    </location>
</feature>
<evidence type="ECO:0000259" key="11">
    <source>
        <dbReference type="PROSITE" id="PS51898"/>
    </source>
</evidence>
<dbReference type="Proteomes" id="UP000011016">
    <property type="component" value="Unassembled WGS sequence"/>
</dbReference>
<feature type="active site" description="O-(3'-phospho-DNA)-tyrosine intermediate" evidence="9">
    <location>
        <position position="664"/>
    </location>
</feature>
<dbReference type="GO" id="GO:0006313">
    <property type="term" value="P:DNA transposition"/>
    <property type="evidence" value="ECO:0007669"/>
    <property type="project" value="UniProtKB-UniRule"/>
</dbReference>
<proteinExistence type="inferred from homology"/>
<sequence>MARRAALGDGGAPRLRRRARRPRRRARRGRAAHLPRPRRVAGRAARPGLRLRRAGDQPPPALLRGGRRRPARPVGARRAPRPAQRQERRARRREAAWPLRQPGGRPPRPISRGAGAGCGLRRGERHRRHRPPLRAQRRRRDGRGARLRRRPGAPRSPSPAPGRGRRPGRGGGERIPARFPAAAPPLSHEEPAHRGARPGRRRRRGGAAQRGDQRAHLGRGPGTGADGRARPAHRAGLPRRPREGRGRGGAARRRRRRRALPRRRDRRRRPGRRRARRGASAQPHRAARLRRAPPHGSARDTPRRGLRGPAGAPRRERAGVSHQARARLPRARGLAARGRAALPGALGWILMTGGEHDDGRPAGQLAAAVEDFCEHLVLVKGRSRATARGYRSDLLGLSEVAPNFASFTLEALRVWLADAAERGLSRATIARRVAAAKAFSSWAVAEGHLDDDVAARLRSPAPGRHLPEVLGEARVAGVLDEAERAAGAKPQAGRGGDAEGEAAADGGEPPSPRERAVRLRDAAILEALYATGIRVSELCGLDVDDVDLAGRRMSVLGKGNKQRVVPFGRPCARALRAWLEEGRPVLARPDGPAGAVFLGARGGRLDQRQARRVVKDATAGESGEGVGPHGLRHSAATHLLDGGADLRVVQEVLGHESLATTQIYTHVSAARLAEVYRQAHPRA</sequence>
<dbReference type="InterPro" id="IPR010998">
    <property type="entry name" value="Integrase_recombinase_N"/>
</dbReference>
<keyword evidence="8 9" id="KW-0131">Cell cycle</keyword>
<organism evidence="13 14">
    <name type="scientific">Corynebacterium otitidis ATCC 51513</name>
    <dbReference type="NCBI Taxonomy" id="883169"/>
    <lineage>
        <taxon>Bacteria</taxon>
        <taxon>Bacillati</taxon>
        <taxon>Actinomycetota</taxon>
        <taxon>Actinomycetes</taxon>
        <taxon>Mycobacteriales</taxon>
        <taxon>Corynebacteriaceae</taxon>
        <taxon>Corynebacterium</taxon>
    </lineage>
</organism>
<dbReference type="PROSITE" id="PS51900">
    <property type="entry name" value="CB"/>
    <property type="match status" value="1"/>
</dbReference>
<dbReference type="InterPro" id="IPR023009">
    <property type="entry name" value="Tyrosine_recombinase_XerC/XerD"/>
</dbReference>
<keyword evidence="2 9" id="KW-0963">Cytoplasm</keyword>
<evidence type="ECO:0000256" key="7">
    <source>
        <dbReference type="ARBA" id="ARBA00023172"/>
    </source>
</evidence>
<evidence type="ECO:0000256" key="4">
    <source>
        <dbReference type="ARBA" id="ARBA00022829"/>
    </source>
</evidence>
<dbReference type="InterPro" id="IPR044068">
    <property type="entry name" value="CB"/>
</dbReference>
<evidence type="ECO:0000256" key="5">
    <source>
        <dbReference type="ARBA" id="ARBA00022908"/>
    </source>
</evidence>
<keyword evidence="6 9" id="KW-0238">DNA-binding</keyword>
<feature type="active site" evidence="9">
    <location>
        <position position="655"/>
    </location>
</feature>
<feature type="compositionally biased region" description="Basic residues" evidence="10">
    <location>
        <begin position="230"/>
        <end position="239"/>
    </location>
</feature>
<keyword evidence="5 9" id="KW-0229">DNA integration</keyword>
<feature type="active site" evidence="9">
    <location>
        <position position="632"/>
    </location>
</feature>
<feature type="compositionally biased region" description="Basic residues" evidence="10">
    <location>
        <begin position="14"/>
        <end position="41"/>
    </location>
</feature>
<feature type="domain" description="Tyr recombinase" evidence="11">
    <location>
        <begin position="465"/>
        <end position="677"/>
    </location>
</feature>
<dbReference type="GO" id="GO:0007059">
    <property type="term" value="P:chromosome segregation"/>
    <property type="evidence" value="ECO:0007669"/>
    <property type="project" value="UniProtKB-UniRule"/>
</dbReference>
<reference evidence="13 14" key="1">
    <citation type="journal article" date="2012" name="J. Bacteriol.">
        <title>Draft Genome Sequence of Turicella otitidis ATCC 51513, Isolated from Middle Ear Fluid from a Child with Otitis Media.</title>
        <authorList>
            <person name="Brinkrolf K."/>
            <person name="Schneider J."/>
            <person name="Knecht M."/>
            <person name="Ruckert C."/>
            <person name="Tauch A."/>
        </authorList>
    </citation>
    <scope>NUCLEOTIDE SEQUENCE [LARGE SCALE GENOMIC DNA]</scope>
    <source>
        <strain evidence="13 14">ATCC 51513</strain>
    </source>
</reference>